<name>A0ABU6NXJ7_9BACI</name>
<evidence type="ECO:0000313" key="9">
    <source>
        <dbReference type="EMBL" id="MED4401776.1"/>
    </source>
</evidence>
<feature type="coiled-coil region" evidence="4">
    <location>
        <begin position="107"/>
        <end position="182"/>
    </location>
</feature>
<dbReference type="NCBIfam" id="TIGR01730">
    <property type="entry name" value="RND_mfp"/>
    <property type="match status" value="1"/>
</dbReference>
<evidence type="ECO:0000259" key="5">
    <source>
        <dbReference type="Pfam" id="PF25982"/>
    </source>
</evidence>
<protein>
    <submittedName>
        <fullName evidence="9">Efflux RND transporter periplasmic adaptor subunit</fullName>
    </submittedName>
</protein>
<keyword evidence="3 4" id="KW-0175">Coiled coil</keyword>
<reference evidence="9 10" key="1">
    <citation type="submission" date="2023-03" db="EMBL/GenBank/DDBJ databases">
        <title>Bacillus Genome Sequencing.</title>
        <authorList>
            <person name="Dunlap C."/>
        </authorList>
    </citation>
    <scope>NUCLEOTIDE SEQUENCE [LARGE SCALE GENOMIC DNA]</scope>
    <source>
        <strain evidence="9 10">NRS-1717</strain>
    </source>
</reference>
<evidence type="ECO:0000259" key="8">
    <source>
        <dbReference type="Pfam" id="PF25990"/>
    </source>
</evidence>
<evidence type="ECO:0000259" key="6">
    <source>
        <dbReference type="Pfam" id="PF25984"/>
    </source>
</evidence>
<dbReference type="Gene3D" id="2.40.50.100">
    <property type="match status" value="1"/>
</dbReference>
<dbReference type="InterPro" id="IPR058637">
    <property type="entry name" value="YknX-like_C"/>
</dbReference>
<keyword evidence="10" id="KW-1185">Reference proteome</keyword>
<evidence type="ECO:0000256" key="4">
    <source>
        <dbReference type="SAM" id="Coils"/>
    </source>
</evidence>
<accession>A0ABU6NXJ7</accession>
<feature type="domain" description="YknX-like alpha-helical hairpin" evidence="5">
    <location>
        <begin position="94"/>
        <end position="178"/>
    </location>
</feature>
<comment type="subcellular location">
    <subcellularLocation>
        <location evidence="1">Cell envelope</location>
    </subcellularLocation>
</comment>
<feature type="domain" description="YknX-like C-terminal permuted SH3-like" evidence="7">
    <location>
        <begin position="308"/>
        <end position="374"/>
    </location>
</feature>
<feature type="domain" description="YknX-like beta-barrel" evidence="8">
    <location>
        <begin position="216"/>
        <end position="299"/>
    </location>
</feature>
<evidence type="ECO:0000256" key="2">
    <source>
        <dbReference type="ARBA" id="ARBA00009477"/>
    </source>
</evidence>
<dbReference type="Pfam" id="PF25984">
    <property type="entry name" value="BSH_YknX"/>
    <property type="match status" value="1"/>
</dbReference>
<dbReference type="InterPro" id="IPR006143">
    <property type="entry name" value="RND_pump_MFP"/>
</dbReference>
<dbReference type="EMBL" id="JARTFS010000006">
    <property type="protein sequence ID" value="MED4401776.1"/>
    <property type="molecule type" value="Genomic_DNA"/>
</dbReference>
<evidence type="ECO:0000313" key="10">
    <source>
        <dbReference type="Proteomes" id="UP001342826"/>
    </source>
</evidence>
<organism evidence="9 10">
    <name type="scientific">Metabacillus fastidiosus</name>
    <dbReference type="NCBI Taxonomy" id="1458"/>
    <lineage>
        <taxon>Bacteria</taxon>
        <taxon>Bacillati</taxon>
        <taxon>Bacillota</taxon>
        <taxon>Bacilli</taxon>
        <taxon>Bacillales</taxon>
        <taxon>Bacillaceae</taxon>
        <taxon>Metabacillus</taxon>
    </lineage>
</organism>
<sequence>MKKKIWIIIGVAALILLFIGANVFRAMNKEELTVKTTQLKNQEIIGNVMIPGSLKFADEEYFYNEPEKGKVGEILVKEGDKVTKGTTVIRYENDQLHLEKEQNALSIESQNLKISQLKKQLSDLSKKEKDLKKEVGDKEAKKTIDPERDQLKLEQKMADIEARQLKIQRQTIEKQIAELAVKSEIDGTVLTVDQQSASAVSQTPKPIVHLGNVGKLVIEGVISEYDSLKVKEGQSVTIRSDVIPDKEWTGKVTYVSVIPEGNEATMGGMDDAAVQYPIEITLDSAEMEARPGFKLIMEIETDKRTVDAIPSEAVKQDGEDYYVFTVEDGKAVRKNIKVGVTSGELMEVKEGIEKKDKVILSPSDTLQAGTDVKVK</sequence>
<dbReference type="Gene3D" id="2.40.420.20">
    <property type="match status" value="1"/>
</dbReference>
<dbReference type="Pfam" id="PF25982">
    <property type="entry name" value="HH_YknX"/>
    <property type="match status" value="1"/>
</dbReference>
<comment type="caution">
    <text evidence="9">The sequence shown here is derived from an EMBL/GenBank/DDBJ whole genome shotgun (WGS) entry which is preliminary data.</text>
</comment>
<dbReference type="Proteomes" id="UP001342826">
    <property type="component" value="Unassembled WGS sequence"/>
</dbReference>
<dbReference type="PANTHER" id="PTHR32347:SF14">
    <property type="entry name" value="EFFLUX SYSTEM COMPONENT YKNX-RELATED"/>
    <property type="match status" value="1"/>
</dbReference>
<dbReference type="InterPro" id="IPR058638">
    <property type="entry name" value="HH_YknX-like"/>
</dbReference>
<dbReference type="Pfam" id="PF25990">
    <property type="entry name" value="Beta-barrel_YknX"/>
    <property type="match status" value="1"/>
</dbReference>
<evidence type="ECO:0000256" key="3">
    <source>
        <dbReference type="ARBA" id="ARBA00023054"/>
    </source>
</evidence>
<dbReference type="RefSeq" id="WP_066234814.1">
    <property type="nucleotide sequence ID" value="NZ_JARTFQ010000006.1"/>
</dbReference>
<dbReference type="PANTHER" id="PTHR32347">
    <property type="entry name" value="EFFLUX SYSTEM COMPONENT YKNX-RELATED"/>
    <property type="match status" value="1"/>
</dbReference>
<evidence type="ECO:0000259" key="7">
    <source>
        <dbReference type="Pfam" id="PF25989"/>
    </source>
</evidence>
<dbReference type="Gene3D" id="2.40.30.170">
    <property type="match status" value="1"/>
</dbReference>
<comment type="similarity">
    <text evidence="2">Belongs to the membrane fusion protein (MFP) (TC 8.A.1) family.</text>
</comment>
<dbReference type="GeneID" id="301142940"/>
<dbReference type="Pfam" id="PF25989">
    <property type="entry name" value="YknX_C"/>
    <property type="match status" value="1"/>
</dbReference>
<dbReference type="InterPro" id="IPR058639">
    <property type="entry name" value="BSH_YknX-like"/>
</dbReference>
<evidence type="ECO:0000256" key="1">
    <source>
        <dbReference type="ARBA" id="ARBA00004196"/>
    </source>
</evidence>
<gene>
    <name evidence="9" type="ORF">P9271_10650</name>
</gene>
<proteinExistence type="inferred from homology"/>
<dbReference type="InterPro" id="IPR050465">
    <property type="entry name" value="UPF0194_transport"/>
</dbReference>
<dbReference type="InterPro" id="IPR058636">
    <property type="entry name" value="Beta-barrel_YknX"/>
</dbReference>
<feature type="domain" description="YknX-like barrel-sandwich hybrid" evidence="6">
    <location>
        <begin position="60"/>
        <end position="211"/>
    </location>
</feature>